<dbReference type="SUPFAM" id="SSF48452">
    <property type="entry name" value="TPR-like"/>
    <property type="match status" value="1"/>
</dbReference>
<dbReference type="PANTHER" id="PTHR11242">
    <property type="entry name" value="ARYL HYDROCARBON RECEPTOR INTERACTING PROTEIN RELATED"/>
    <property type="match status" value="1"/>
</dbReference>
<dbReference type="GeneID" id="20083429"/>
<dbReference type="InterPro" id="IPR011990">
    <property type="entry name" value="TPR-like_helical_dom_sf"/>
</dbReference>
<dbReference type="EMBL" id="KI913962">
    <property type="protein sequence ID" value="ETW01801.1"/>
    <property type="molecule type" value="Genomic_DNA"/>
</dbReference>
<evidence type="ECO:0000256" key="3">
    <source>
        <dbReference type="SAM" id="Coils"/>
    </source>
</evidence>
<proteinExistence type="predicted"/>
<dbReference type="InterPro" id="IPR039663">
    <property type="entry name" value="AIP/AIPL1/TTC9"/>
</dbReference>
<accession>A0A024U5W9</accession>
<feature type="coiled-coil region" evidence="3">
    <location>
        <begin position="257"/>
        <end position="300"/>
    </location>
</feature>
<evidence type="ECO:0000313" key="4">
    <source>
        <dbReference type="EMBL" id="ETW01801.1"/>
    </source>
</evidence>
<dbReference type="STRING" id="157072.A0A024U5W9"/>
<dbReference type="PANTHER" id="PTHR11242:SF17">
    <property type="match status" value="1"/>
</dbReference>
<evidence type="ECO:0000256" key="2">
    <source>
        <dbReference type="ARBA" id="ARBA00022803"/>
    </source>
</evidence>
<reference evidence="4" key="1">
    <citation type="submission" date="2013-12" db="EMBL/GenBank/DDBJ databases">
        <title>The Genome Sequence of Aphanomyces invadans NJM9701.</title>
        <authorList>
            <consortium name="The Broad Institute Genomics Platform"/>
            <person name="Russ C."/>
            <person name="Tyler B."/>
            <person name="van West P."/>
            <person name="Dieguez-Uribeondo J."/>
            <person name="Young S.K."/>
            <person name="Zeng Q."/>
            <person name="Gargeya S."/>
            <person name="Fitzgerald M."/>
            <person name="Abouelleil A."/>
            <person name="Alvarado L."/>
            <person name="Chapman S.B."/>
            <person name="Gainer-Dewar J."/>
            <person name="Goldberg J."/>
            <person name="Griggs A."/>
            <person name="Gujja S."/>
            <person name="Hansen M."/>
            <person name="Howarth C."/>
            <person name="Imamovic A."/>
            <person name="Ireland A."/>
            <person name="Larimer J."/>
            <person name="McCowan C."/>
            <person name="Murphy C."/>
            <person name="Pearson M."/>
            <person name="Poon T.W."/>
            <person name="Priest M."/>
            <person name="Roberts A."/>
            <person name="Saif S."/>
            <person name="Shea T."/>
            <person name="Sykes S."/>
            <person name="Wortman J."/>
            <person name="Nusbaum C."/>
            <person name="Birren B."/>
        </authorList>
    </citation>
    <scope>NUCLEOTIDE SEQUENCE [LARGE SCALE GENOMIC DNA]</scope>
    <source>
        <strain evidence="4">NJM9701</strain>
    </source>
</reference>
<dbReference type="Gene3D" id="1.25.40.10">
    <property type="entry name" value="Tetratricopeptide repeat domain"/>
    <property type="match status" value="1"/>
</dbReference>
<evidence type="ECO:0000256" key="1">
    <source>
        <dbReference type="ARBA" id="ARBA00022737"/>
    </source>
</evidence>
<dbReference type="OrthoDB" id="298012at2759"/>
<name>A0A024U5W9_9STRA</name>
<dbReference type="InterPro" id="IPR019734">
    <property type="entry name" value="TPR_rpt"/>
</dbReference>
<dbReference type="eggNOG" id="KOG0546">
    <property type="taxonomic scope" value="Eukaryota"/>
</dbReference>
<dbReference type="RefSeq" id="XP_008869649.1">
    <property type="nucleotide sequence ID" value="XM_008871427.1"/>
</dbReference>
<keyword evidence="3" id="KW-0175">Coiled coil</keyword>
<dbReference type="SMART" id="SM00028">
    <property type="entry name" value="TPR"/>
    <property type="match status" value="3"/>
</dbReference>
<dbReference type="VEuPathDB" id="FungiDB:H310_06379"/>
<sequence length="480" mass="54057">MQPGTPFGNLMAEAVKLKGAQQATLRPVWDSWPQYFQHSMFLQEPIVSARQEPFEARLRLANEIKAQGNSHFGKGEFEEAVAQYEKALALFKYCENTDPDWKKKGIRDDDIIVVDYKADNAGAQAELDTLKVTLYLNISVCKLKVKEFALAISACGDALAIDPTNTKAFYRRAQALITPLSSGAVEFEKALADLELACRYDPENVECRTLYRRLRQENAQQRKLDKQTFSGMFNRGTIVDDTDATDLTAPDKTLENQKRLRKEVDDAEMVARMYEQSGKVEEAKELRQKIDQAKAAIRARPPRVDFMNPTPEMIEDGKKNGIDLNDKRVQQMLSDLQDEHLSKGTVPKPTMSSSADDIVKTMTKEEISQLLQAEGVDFHSITDKHQLNEMVRHVLATKLVDMPRPGTGDGTNDVAVDKAFSKNRSMRHIFALVGLWVVFRMYSSGGFTMLFRGLHAIVVGDATDPSRPQATDTFDDFDEF</sequence>
<gene>
    <name evidence="4" type="ORF">H310_06379</name>
</gene>
<organism evidence="4">
    <name type="scientific">Aphanomyces invadans</name>
    <dbReference type="NCBI Taxonomy" id="157072"/>
    <lineage>
        <taxon>Eukaryota</taxon>
        <taxon>Sar</taxon>
        <taxon>Stramenopiles</taxon>
        <taxon>Oomycota</taxon>
        <taxon>Saprolegniomycetes</taxon>
        <taxon>Saprolegniales</taxon>
        <taxon>Verrucalvaceae</taxon>
        <taxon>Aphanomyces</taxon>
    </lineage>
</organism>
<protein>
    <submittedName>
        <fullName evidence="4">Uncharacterized protein</fullName>
    </submittedName>
</protein>
<keyword evidence="1" id="KW-0677">Repeat</keyword>
<dbReference type="AlphaFoldDB" id="A0A024U5W9"/>
<keyword evidence="2" id="KW-0802">TPR repeat</keyword>